<evidence type="ECO:0000313" key="5">
    <source>
        <dbReference type="Proteomes" id="UP000589896"/>
    </source>
</evidence>
<dbReference type="Gene3D" id="3.60.21.10">
    <property type="match status" value="2"/>
</dbReference>
<name>A0A7Z0U042_9GAMM</name>
<evidence type="ECO:0000313" key="4">
    <source>
        <dbReference type="EMBL" id="NYZ62903.1"/>
    </source>
</evidence>
<dbReference type="SUPFAM" id="SSF56300">
    <property type="entry name" value="Metallo-dependent phosphatases"/>
    <property type="match status" value="1"/>
</dbReference>
<keyword evidence="5" id="KW-1185">Reference proteome</keyword>
<gene>
    <name evidence="4" type="ORF">H0E82_09025</name>
</gene>
<dbReference type="Proteomes" id="UP000589896">
    <property type="component" value="Unassembled WGS sequence"/>
</dbReference>
<dbReference type="Pfam" id="PF00149">
    <property type="entry name" value="Metallophos"/>
    <property type="match status" value="1"/>
</dbReference>
<dbReference type="AlphaFoldDB" id="A0A7Z0U042"/>
<dbReference type="InterPro" id="IPR004843">
    <property type="entry name" value="Calcineurin-like_PHP"/>
</dbReference>
<sequence length="719" mass="77101">MSRTADAGRGPRTGPRRTRRVQRGAALSAVALGLGLALAACSTAGGPRGAPPAEPLRIAFMPDVHFHDVYADFGPGSFAGVPNPANGRAATIRTMDAQLTSTRLFNENYFAFLAALDDAVARGATLIALPGDFSDDGQPVHLRGLVRVLDEYTARHGVRFFVVPGNHDPVRPFEQPGGKRDYLGLDPASGRIGAAHGVFSRGAHPACDPTGGEPAAGVDCSEDVRHLGHAGVTAALAGHGFMPRPADRYWATPYSRYDYEAYSFEVALEQARWPARVSTVCREGAPSRDTARTWCRTVPDASYVVEPVDGLWLVGLDANVYVPDGPAPDAFTGSGNQGYDRMLSHKPHVIAWLRAVVEDGAARGKQVVAFSHFPMTEFYNGASDMIASLLGEESMQLARRPADTTTDVLAGTGLRVHVGGHMHLNDIAVHPGRGDRRALFNIQAPSLAAYVPAYTLMTLDGSPHVDVRTVVLDAVPRFDELFGLYRAEYAAGARWTPSILDARDYRDYSRRALTELVRLRLLESDWPCDMRELVRSPLTGADLLVLAQLQSTVTLADLAVAPAPRLSPAFFACFADADPSTRAASTALAGDLAAARERARRHARTHGVALDDLGSWQAFDLAVDLVRLANAGDLASDDIGPERTAHYALLAAALAPAQDTLASGGGRLPGDVAMGRYIRARLKPLLAIQQRLAAGTPTRHVRLDLERDRVIDLTPPLAD</sequence>
<feature type="region of interest" description="Disordered" evidence="1">
    <location>
        <begin position="1"/>
        <end position="22"/>
    </location>
</feature>
<evidence type="ECO:0000259" key="3">
    <source>
        <dbReference type="Pfam" id="PF00149"/>
    </source>
</evidence>
<dbReference type="EMBL" id="JACCJZ010000016">
    <property type="protein sequence ID" value="NYZ62903.1"/>
    <property type="molecule type" value="Genomic_DNA"/>
</dbReference>
<protein>
    <submittedName>
        <fullName evidence="4">Metallophosphoesterase</fullName>
    </submittedName>
</protein>
<comment type="caution">
    <text evidence="4">The sequence shown here is derived from an EMBL/GenBank/DDBJ whole genome shotgun (WGS) entry which is preliminary data.</text>
</comment>
<evidence type="ECO:0000256" key="1">
    <source>
        <dbReference type="SAM" id="MobiDB-lite"/>
    </source>
</evidence>
<evidence type="ECO:0000256" key="2">
    <source>
        <dbReference type="SAM" id="SignalP"/>
    </source>
</evidence>
<dbReference type="InterPro" id="IPR029052">
    <property type="entry name" value="Metallo-depent_PP-like"/>
</dbReference>
<proteinExistence type="predicted"/>
<accession>A0A7Z0U042</accession>
<reference evidence="4 5" key="1">
    <citation type="submission" date="2020-07" db="EMBL/GenBank/DDBJ databases">
        <title>isolation of Luteimonas sp. SJ-16.</title>
        <authorList>
            <person name="Huang X.-X."/>
            <person name="Xu L."/>
            <person name="Sun J.-Q."/>
        </authorList>
    </citation>
    <scope>NUCLEOTIDE SEQUENCE [LARGE SCALE GENOMIC DNA]</scope>
    <source>
        <strain evidence="4 5">SJ-16</strain>
    </source>
</reference>
<feature type="domain" description="Calcineurin-like phosphoesterase" evidence="3">
    <location>
        <begin position="56"/>
        <end position="198"/>
    </location>
</feature>
<dbReference type="GO" id="GO:0016787">
    <property type="term" value="F:hydrolase activity"/>
    <property type="evidence" value="ECO:0007669"/>
    <property type="project" value="InterPro"/>
</dbReference>
<organism evidence="4 5">
    <name type="scientific">Luteimonas deserti</name>
    <dbReference type="NCBI Taxonomy" id="2752306"/>
    <lineage>
        <taxon>Bacteria</taxon>
        <taxon>Pseudomonadati</taxon>
        <taxon>Pseudomonadota</taxon>
        <taxon>Gammaproteobacteria</taxon>
        <taxon>Lysobacterales</taxon>
        <taxon>Lysobacteraceae</taxon>
        <taxon>Luteimonas</taxon>
    </lineage>
</organism>
<feature type="chain" id="PRO_5030537081" evidence="2">
    <location>
        <begin position="40"/>
        <end position="719"/>
    </location>
</feature>
<keyword evidence="2" id="KW-0732">Signal</keyword>
<feature type="signal peptide" evidence="2">
    <location>
        <begin position="1"/>
        <end position="39"/>
    </location>
</feature>